<evidence type="ECO:0000256" key="1">
    <source>
        <dbReference type="ARBA" id="ARBA00010219"/>
    </source>
</evidence>
<comment type="caution">
    <text evidence="3">The sequence shown here is derived from an EMBL/GenBank/DDBJ whole genome shotgun (WGS) entry which is preliminary data.</text>
</comment>
<dbReference type="AlphaFoldDB" id="A0A6G0X8V5"/>
<dbReference type="GO" id="GO:0008837">
    <property type="term" value="F:diaminopimelate epimerase activity"/>
    <property type="evidence" value="ECO:0007669"/>
    <property type="project" value="InterPro"/>
</dbReference>
<keyword evidence="4" id="KW-1185">Reference proteome</keyword>
<protein>
    <recommendedName>
        <fullName evidence="5">Diaminopimelate epimerase</fullName>
    </recommendedName>
</protein>
<dbReference type="InterPro" id="IPR001653">
    <property type="entry name" value="DAP_epimerase_DapF"/>
</dbReference>
<keyword evidence="2" id="KW-0413">Isomerase</keyword>
<gene>
    <name evidence="3" type="ORF">Ae201684_007334</name>
</gene>
<organism evidence="3 4">
    <name type="scientific">Aphanomyces euteiches</name>
    <dbReference type="NCBI Taxonomy" id="100861"/>
    <lineage>
        <taxon>Eukaryota</taxon>
        <taxon>Sar</taxon>
        <taxon>Stramenopiles</taxon>
        <taxon>Oomycota</taxon>
        <taxon>Saprolegniomycetes</taxon>
        <taxon>Saprolegniales</taxon>
        <taxon>Verrucalvaceae</taxon>
        <taxon>Aphanomyces</taxon>
    </lineage>
</organism>
<dbReference type="NCBIfam" id="TIGR00652">
    <property type="entry name" value="DapF"/>
    <property type="match status" value="1"/>
</dbReference>
<proteinExistence type="inferred from homology"/>
<dbReference type="SUPFAM" id="SSF54506">
    <property type="entry name" value="Diaminopimelate epimerase-like"/>
    <property type="match status" value="2"/>
</dbReference>
<accession>A0A6G0X8V5</accession>
<sequence length="265" mass="28400">MLVPFTKFNGAGNDFVLIDNRTLGLKITPEQAIRICHRQRGVGADGLLLLVDCTSGRADFAWQFIQCDGDTANMCGNGARCFVRFVHSLLGHTNPIKFETGAGVVSAFSNGEVVSIQLPDPKHLILNESINLASGQHTVHSVDTGVPHAVLFTERVDNIDILAEGSEVRHHSHFAPRGTNVNFVQIIKLNHLRVRSFERGVEGETMACGTGVAAAALVASKIHGFTSPVTIQVESGATLTITFDGFSNVWLAGPAEATFTGVIEL</sequence>
<dbReference type="PANTHER" id="PTHR31689:SF0">
    <property type="entry name" value="DIAMINOPIMELATE EPIMERASE"/>
    <property type="match status" value="1"/>
</dbReference>
<dbReference type="HAMAP" id="MF_00197">
    <property type="entry name" value="DAP_epimerase"/>
    <property type="match status" value="1"/>
</dbReference>
<evidence type="ECO:0000256" key="2">
    <source>
        <dbReference type="ARBA" id="ARBA00023235"/>
    </source>
</evidence>
<reference evidence="3 4" key="1">
    <citation type="submission" date="2019-07" db="EMBL/GenBank/DDBJ databases">
        <title>Genomics analysis of Aphanomyces spp. identifies a new class of oomycete effector associated with host adaptation.</title>
        <authorList>
            <person name="Gaulin E."/>
        </authorList>
    </citation>
    <scope>NUCLEOTIDE SEQUENCE [LARGE SCALE GENOMIC DNA]</scope>
    <source>
        <strain evidence="3 4">ATCC 201684</strain>
    </source>
</reference>
<evidence type="ECO:0000313" key="4">
    <source>
        <dbReference type="Proteomes" id="UP000481153"/>
    </source>
</evidence>
<dbReference type="Proteomes" id="UP000481153">
    <property type="component" value="Unassembled WGS sequence"/>
</dbReference>
<dbReference type="VEuPathDB" id="FungiDB:AeMF1_020391"/>
<dbReference type="PANTHER" id="PTHR31689">
    <property type="entry name" value="DIAMINOPIMELATE EPIMERASE, CHLOROPLASTIC"/>
    <property type="match status" value="1"/>
</dbReference>
<comment type="similarity">
    <text evidence="1">Belongs to the diaminopimelate epimerase family.</text>
</comment>
<dbReference type="Pfam" id="PF01678">
    <property type="entry name" value="DAP_epimerase"/>
    <property type="match status" value="2"/>
</dbReference>
<dbReference type="EMBL" id="VJMJ01000089">
    <property type="protein sequence ID" value="KAF0736314.1"/>
    <property type="molecule type" value="Genomic_DNA"/>
</dbReference>
<name>A0A6G0X8V5_9STRA</name>
<evidence type="ECO:0008006" key="5">
    <source>
        <dbReference type="Google" id="ProtNLM"/>
    </source>
</evidence>
<dbReference type="GO" id="GO:0009089">
    <property type="term" value="P:lysine biosynthetic process via diaminopimelate"/>
    <property type="evidence" value="ECO:0007669"/>
    <property type="project" value="InterPro"/>
</dbReference>
<dbReference type="Gene3D" id="3.10.310.10">
    <property type="entry name" value="Diaminopimelate Epimerase, Chain A, domain 1"/>
    <property type="match status" value="2"/>
</dbReference>
<dbReference type="GO" id="GO:0005829">
    <property type="term" value="C:cytosol"/>
    <property type="evidence" value="ECO:0007669"/>
    <property type="project" value="TreeGrafter"/>
</dbReference>
<evidence type="ECO:0000313" key="3">
    <source>
        <dbReference type="EMBL" id="KAF0736314.1"/>
    </source>
</evidence>